<dbReference type="InterPro" id="IPR027417">
    <property type="entry name" value="P-loop_NTPase"/>
</dbReference>
<sequence>MSKSKVKVLVVGDVGCGSSKFIKKFLRRYPGVSIIQEETHEKYVCEGTGHVIYLSNIHDISIAEESDFLADVDMLLLSHTSDDPETFRSLLETWIPRLKHFKESCVVMDNASTQRDNLTEKQQTSVSEEQAEELEEIFGLVWCTAYSYEYKVAFSALENILAEKSTHNQSASDEYIPDAFSENQHSSNDCSAVELELSSNKFSTAELSPEEYNEVESIPSDCSTVELSPKKRYTVESIPSDCSTVELSPKKRYTVESIPSDCSTVEMSPKKRYTVESIPSDCSTVESIPSDCSTVELCPMDYFTVESSPNKFSTAETNPDESFPFESSPGKCSPFEFSADECSPDHCFPASPDAWSPVKSSPDAAFSSDDFSSDESSRDKSTPSKCPPDEFTLINLDAYPTDESRTG</sequence>
<keyword evidence="3" id="KW-1185">Reference proteome</keyword>
<evidence type="ECO:0000313" key="3">
    <source>
        <dbReference type="Proteomes" id="UP000499080"/>
    </source>
</evidence>
<feature type="region of interest" description="Disordered" evidence="1">
    <location>
        <begin position="353"/>
        <end position="407"/>
    </location>
</feature>
<dbReference type="SUPFAM" id="SSF52540">
    <property type="entry name" value="P-loop containing nucleoside triphosphate hydrolases"/>
    <property type="match status" value="1"/>
</dbReference>
<name>A0A4Y2KFQ0_ARAVE</name>
<feature type="compositionally biased region" description="Low complexity" evidence="1">
    <location>
        <begin position="359"/>
        <end position="370"/>
    </location>
</feature>
<evidence type="ECO:0000256" key="1">
    <source>
        <dbReference type="SAM" id="MobiDB-lite"/>
    </source>
</evidence>
<accession>A0A4Y2KFQ0</accession>
<dbReference type="AlphaFoldDB" id="A0A4Y2KFQ0"/>
<dbReference type="Proteomes" id="UP000499080">
    <property type="component" value="Unassembled WGS sequence"/>
</dbReference>
<dbReference type="EMBL" id="BGPR01004513">
    <property type="protein sequence ID" value="GBN00407.1"/>
    <property type="molecule type" value="Genomic_DNA"/>
</dbReference>
<proteinExistence type="predicted"/>
<gene>
    <name evidence="2" type="ORF">AVEN_257803_1</name>
</gene>
<organism evidence="2 3">
    <name type="scientific">Araneus ventricosus</name>
    <name type="common">Orbweaver spider</name>
    <name type="synonym">Epeira ventricosa</name>
    <dbReference type="NCBI Taxonomy" id="182803"/>
    <lineage>
        <taxon>Eukaryota</taxon>
        <taxon>Metazoa</taxon>
        <taxon>Ecdysozoa</taxon>
        <taxon>Arthropoda</taxon>
        <taxon>Chelicerata</taxon>
        <taxon>Arachnida</taxon>
        <taxon>Araneae</taxon>
        <taxon>Araneomorphae</taxon>
        <taxon>Entelegynae</taxon>
        <taxon>Araneoidea</taxon>
        <taxon>Araneidae</taxon>
        <taxon>Araneus</taxon>
    </lineage>
</organism>
<dbReference type="OrthoDB" id="25896at2759"/>
<comment type="caution">
    <text evidence="2">The sequence shown here is derived from an EMBL/GenBank/DDBJ whole genome shotgun (WGS) entry which is preliminary data.</text>
</comment>
<dbReference type="Gene3D" id="3.40.50.300">
    <property type="entry name" value="P-loop containing nucleotide triphosphate hydrolases"/>
    <property type="match status" value="1"/>
</dbReference>
<protein>
    <submittedName>
        <fullName evidence="2">Uncharacterized protein</fullName>
    </submittedName>
</protein>
<reference evidence="2 3" key="1">
    <citation type="journal article" date="2019" name="Sci. Rep.">
        <title>Orb-weaving spider Araneus ventricosus genome elucidates the spidroin gene catalogue.</title>
        <authorList>
            <person name="Kono N."/>
            <person name="Nakamura H."/>
            <person name="Ohtoshi R."/>
            <person name="Moran D.A.P."/>
            <person name="Shinohara A."/>
            <person name="Yoshida Y."/>
            <person name="Fujiwara M."/>
            <person name="Mori M."/>
            <person name="Tomita M."/>
            <person name="Arakawa K."/>
        </authorList>
    </citation>
    <scope>NUCLEOTIDE SEQUENCE [LARGE SCALE GENOMIC DNA]</scope>
</reference>
<evidence type="ECO:0000313" key="2">
    <source>
        <dbReference type="EMBL" id="GBN00407.1"/>
    </source>
</evidence>